<sequence length="164" mass="18638">MTDWFRSLEPLDPIEMTGLWRGAGIPSGHPLDGVLENLRWFGKRFHPDMRADALLFQWLPGRLVAIDPRIVPVGLAIRFAPLGRTSLARSLFSHLQKAFRAQGTTAALEVRAFEQVASAAMIYDKQPIVDHFRRVNDDTLAGMMCVRDDERRFFFKLTKIDAQA</sequence>
<dbReference type="Pfam" id="PF14232">
    <property type="entry name" value="DUF4334"/>
    <property type="match status" value="1"/>
</dbReference>
<dbReference type="EMBL" id="JADBEC010000002">
    <property type="protein sequence ID" value="MBE1507214.1"/>
    <property type="molecule type" value="Genomic_DNA"/>
</dbReference>
<feature type="domain" description="GXWXG" evidence="1">
    <location>
        <begin position="4"/>
        <end position="57"/>
    </location>
</feature>
<proteinExistence type="predicted"/>
<evidence type="ECO:0000259" key="2">
    <source>
        <dbReference type="Pfam" id="PF14232"/>
    </source>
</evidence>
<comment type="caution">
    <text evidence="3">The sequence shown here is derived from an EMBL/GenBank/DDBJ whole genome shotgun (WGS) entry which is preliminary data.</text>
</comment>
<evidence type="ECO:0008006" key="5">
    <source>
        <dbReference type="Google" id="ProtNLM"/>
    </source>
</evidence>
<dbReference type="InterPro" id="IPR025951">
    <property type="entry name" value="GXWXG_dom"/>
</dbReference>
<protein>
    <recommendedName>
        <fullName evidence="5">DUF4334 domain-containing protein</fullName>
    </recommendedName>
</protein>
<reference evidence="3 4" key="1">
    <citation type="submission" date="2020-10" db="EMBL/GenBank/DDBJ databases">
        <title>Sequencing the genomes of 1000 actinobacteria strains.</title>
        <authorList>
            <person name="Klenk H.-P."/>
        </authorList>
    </citation>
    <scope>NUCLEOTIDE SEQUENCE [LARGE SCALE GENOMIC DNA]</scope>
    <source>
        <strain evidence="3 4">DSM 7307</strain>
    </source>
</reference>
<gene>
    <name evidence="3" type="ORF">H4W29_004459</name>
</gene>
<accession>A0ABR9IVI5</accession>
<feature type="domain" description="DUF4334" evidence="2">
    <location>
        <begin position="106"/>
        <end position="158"/>
    </location>
</feature>
<name>A0ABR9IVI5_RHIVS</name>
<dbReference type="Pfam" id="PF14231">
    <property type="entry name" value="GXWXG"/>
    <property type="match status" value="1"/>
</dbReference>
<dbReference type="Gene3D" id="2.40.128.580">
    <property type="entry name" value="GXWXG domain"/>
    <property type="match status" value="1"/>
</dbReference>
<dbReference type="Proteomes" id="UP000620262">
    <property type="component" value="Unassembled WGS sequence"/>
</dbReference>
<evidence type="ECO:0000313" key="4">
    <source>
        <dbReference type="Proteomes" id="UP000620262"/>
    </source>
</evidence>
<dbReference type="RefSeq" id="WP_192730984.1">
    <property type="nucleotide sequence ID" value="NZ_BAAAVL010000004.1"/>
</dbReference>
<evidence type="ECO:0000259" key="1">
    <source>
        <dbReference type="Pfam" id="PF14231"/>
    </source>
</evidence>
<keyword evidence="4" id="KW-1185">Reference proteome</keyword>
<organism evidence="3 4">
    <name type="scientific">Rhizobium viscosum</name>
    <name type="common">Arthrobacter viscosus</name>
    <dbReference type="NCBI Taxonomy" id="1673"/>
    <lineage>
        <taxon>Bacteria</taxon>
        <taxon>Pseudomonadati</taxon>
        <taxon>Pseudomonadota</taxon>
        <taxon>Alphaproteobacteria</taxon>
        <taxon>Hyphomicrobiales</taxon>
        <taxon>Rhizobiaceae</taxon>
        <taxon>Rhizobium/Agrobacterium group</taxon>
        <taxon>Rhizobium</taxon>
    </lineage>
</organism>
<evidence type="ECO:0000313" key="3">
    <source>
        <dbReference type="EMBL" id="MBE1507214.1"/>
    </source>
</evidence>
<dbReference type="InterPro" id="IPR025568">
    <property type="entry name" value="DUF4334"/>
</dbReference>